<protein>
    <submittedName>
        <fullName evidence="6">Xanthine dehydrogenase oxidase-like</fullName>
    </submittedName>
</protein>
<dbReference type="Proteomes" id="UP001152795">
    <property type="component" value="Unassembled WGS sequence"/>
</dbReference>
<comment type="caution">
    <text evidence="6">The sequence shown here is derived from an EMBL/GenBank/DDBJ whole genome shotgun (WGS) entry which is preliminary data.</text>
</comment>
<keyword evidence="2" id="KW-0964">Secreted</keyword>
<dbReference type="EMBL" id="CACRXK020001159">
    <property type="protein sequence ID" value="CAB3987346.1"/>
    <property type="molecule type" value="Genomic_DNA"/>
</dbReference>
<dbReference type="InterPro" id="IPR036856">
    <property type="entry name" value="Ald_Oxase/Xan_DH_a/b_sf"/>
</dbReference>
<evidence type="ECO:0000256" key="4">
    <source>
        <dbReference type="ARBA" id="ARBA00023157"/>
    </source>
</evidence>
<evidence type="ECO:0000256" key="5">
    <source>
        <dbReference type="ARBA" id="ARBA00023180"/>
    </source>
</evidence>
<dbReference type="GO" id="GO:0016491">
    <property type="term" value="F:oxidoreductase activity"/>
    <property type="evidence" value="ECO:0007669"/>
    <property type="project" value="InterPro"/>
</dbReference>
<dbReference type="GO" id="GO:0004252">
    <property type="term" value="F:serine-type endopeptidase activity"/>
    <property type="evidence" value="ECO:0007669"/>
    <property type="project" value="InterPro"/>
</dbReference>
<keyword evidence="3" id="KW-0732">Signal</keyword>
<dbReference type="Gene3D" id="3.90.1170.50">
    <property type="entry name" value="Aldehyde oxidase/xanthine dehydrogenase, a/b hammerhead"/>
    <property type="match status" value="1"/>
</dbReference>
<dbReference type="InterPro" id="IPR018114">
    <property type="entry name" value="TRYPSIN_HIS"/>
</dbReference>
<reference evidence="6" key="1">
    <citation type="submission" date="2020-04" db="EMBL/GenBank/DDBJ databases">
        <authorList>
            <person name="Alioto T."/>
            <person name="Alioto T."/>
            <person name="Gomez Garrido J."/>
        </authorList>
    </citation>
    <scope>NUCLEOTIDE SEQUENCE</scope>
    <source>
        <strain evidence="6">A484AB</strain>
    </source>
</reference>
<dbReference type="SUPFAM" id="SSF50370">
    <property type="entry name" value="Ricin B-like lectins"/>
    <property type="match status" value="1"/>
</dbReference>
<dbReference type="InterPro" id="IPR043504">
    <property type="entry name" value="Peptidase_S1_PA_chymotrypsin"/>
</dbReference>
<dbReference type="InterPro" id="IPR005107">
    <property type="entry name" value="CO_DH_flav_C"/>
</dbReference>
<dbReference type="PROSITE" id="PS00134">
    <property type="entry name" value="TRYPSIN_HIS"/>
    <property type="match status" value="1"/>
</dbReference>
<dbReference type="GO" id="GO:0005576">
    <property type="term" value="C:extracellular region"/>
    <property type="evidence" value="ECO:0007669"/>
    <property type="project" value="UniProtKB-SubCell"/>
</dbReference>
<dbReference type="SUPFAM" id="SSF55447">
    <property type="entry name" value="CO dehydrogenase flavoprotein C-terminal domain-like"/>
    <property type="match status" value="1"/>
</dbReference>
<dbReference type="SMART" id="SM01092">
    <property type="entry name" value="CO_deh_flav_C"/>
    <property type="match status" value="1"/>
</dbReference>
<keyword evidence="5" id="KW-0325">Glycoprotein</keyword>
<dbReference type="PROSITE" id="PS50231">
    <property type="entry name" value="RICIN_B_LECTIN"/>
    <property type="match status" value="1"/>
</dbReference>
<dbReference type="InterPro" id="IPR033116">
    <property type="entry name" value="TRYPSIN_SER"/>
</dbReference>
<evidence type="ECO:0000313" key="6">
    <source>
        <dbReference type="EMBL" id="CAB3987346.1"/>
    </source>
</evidence>
<evidence type="ECO:0000256" key="1">
    <source>
        <dbReference type="ARBA" id="ARBA00004613"/>
    </source>
</evidence>
<dbReference type="Pfam" id="PF00652">
    <property type="entry name" value="Ricin_B_lectin"/>
    <property type="match status" value="1"/>
</dbReference>
<dbReference type="InterPro" id="IPR035992">
    <property type="entry name" value="Ricin_B-like_lectins"/>
</dbReference>
<dbReference type="SMART" id="SM01008">
    <property type="entry name" value="Ald_Xan_dh_C"/>
    <property type="match status" value="1"/>
</dbReference>
<dbReference type="PANTHER" id="PTHR45444:SF3">
    <property type="entry name" value="XANTHINE DEHYDROGENASE"/>
    <property type="match status" value="1"/>
</dbReference>
<dbReference type="CDD" id="cd00190">
    <property type="entry name" value="Tryp_SPc"/>
    <property type="match status" value="1"/>
</dbReference>
<comment type="subcellular location">
    <subcellularLocation>
        <location evidence="1">Secreted</location>
    </subcellularLocation>
</comment>
<evidence type="ECO:0000256" key="3">
    <source>
        <dbReference type="ARBA" id="ARBA00022729"/>
    </source>
</evidence>
<dbReference type="InterPro" id="IPR001314">
    <property type="entry name" value="Peptidase_S1A"/>
</dbReference>
<dbReference type="InterPro" id="IPR000772">
    <property type="entry name" value="Ricin_B_lectin"/>
</dbReference>
<dbReference type="CDD" id="cd23385">
    <property type="entry name" value="beta-trefoil_Ricin_MRC-like"/>
    <property type="match status" value="1"/>
</dbReference>
<keyword evidence="4" id="KW-1015">Disulfide bond</keyword>
<evidence type="ECO:0000256" key="2">
    <source>
        <dbReference type="ARBA" id="ARBA00022525"/>
    </source>
</evidence>
<dbReference type="SMART" id="SM00020">
    <property type="entry name" value="Tryp_SPc"/>
    <property type="match status" value="1"/>
</dbReference>
<sequence>MCNPTCPESLKFVDTAVDWGEVLNGVVLVVSLVISCVCVAMKIYFKVQLVLLARSRKRYLDEHVESPQIANVSVRNYSPFSETVVVKNMFTIMCAVGATIMIGEVDGSTQSYSLEEFLTINMSSKVVLRMDIPFSTADEFVGTYKIMPRHQNAHAYVNAGFRASMNSNFIVKGTPSLVFGGVKLSPVAFHFQILLIGCLSVLEKEIVPESTPLTASAEYRKSLAIGLFYKFYLTLLGEKASERVRSAAVPYVRPISSGQQSFGTTPSEYPLTKPMTKTTAKLQASGEAQYTDDILKQEGELYGAFVTTTQGNCKLANVDVSQVLKIPGVFKYICGKDIPGENNFVAGVDMFIGKEKIFSDGDVDYAGQAVGLIIATPQTTPTPTAKVTTVTAQSPWFQIKNTAYNKCLALRDMSQLSYGFRRLGPTFTLDTCDQNSARQLWQWTSGGQLKLNHNGKCLTYDRFKSVHFQPCTASNRNQQWSCVGNNLKLRFNTQYLVSFMYSGMPFGYNVKTVWYCAYGSCAWSRFGTGLSVCDNGTKNPITTQMISTQTSTTIVNTPAATTIPSTTQPPVPPTDDIGTPPLPPTGTLVPPPIPANTPPVPPFPGNTPPVVTTTKPLPPQGNKKIRCGTKGRIGGVVNGTRAAAGSWPWQVGIKKCAHCNITCGGTLINDEWVVTAAHCVSGWFPNELYIVIGEVDQSTKSGHEQRFRCTKIIVHEDYGVNAPYDKDVALIRLDTNTPCFGRVTQNGVKSARLLQANVKIAPFNTCVKSCASLLNPRKVTSNMFCAGYKKGGTDACQGDSGGPLTCFDRGNSRFILGGVVSWGVGCAQPDRYGVYTNTALFTPWVQKKLAAFGY</sequence>
<dbReference type="Gene3D" id="3.30.390.50">
    <property type="entry name" value="CO dehydrogenase flavoprotein, C-terminal domain"/>
    <property type="match status" value="1"/>
</dbReference>
<dbReference type="InterPro" id="IPR001254">
    <property type="entry name" value="Trypsin_dom"/>
</dbReference>
<dbReference type="PRINTS" id="PR00722">
    <property type="entry name" value="CHYMOTRYPSIN"/>
</dbReference>
<dbReference type="InterPro" id="IPR000674">
    <property type="entry name" value="Ald_Oxase/Xan_DH_a/b"/>
</dbReference>
<keyword evidence="7" id="KW-1185">Reference proteome</keyword>
<gene>
    <name evidence="6" type="ORF">PACLA_8A062879</name>
</gene>
<dbReference type="AlphaFoldDB" id="A0A7D9DL76"/>
<dbReference type="Pfam" id="PF03450">
    <property type="entry name" value="CO_deh_flav_C"/>
    <property type="match status" value="1"/>
</dbReference>
<dbReference type="InterPro" id="IPR016208">
    <property type="entry name" value="Ald_Oxase/xanthine_DH-like"/>
</dbReference>
<dbReference type="Pfam" id="PF01315">
    <property type="entry name" value="Ald_Xan_dh_C"/>
    <property type="match status" value="1"/>
</dbReference>
<dbReference type="SUPFAM" id="SSF50494">
    <property type="entry name" value="Trypsin-like serine proteases"/>
    <property type="match status" value="1"/>
</dbReference>
<dbReference type="PROSITE" id="PS00135">
    <property type="entry name" value="TRYPSIN_SER"/>
    <property type="match status" value="1"/>
</dbReference>
<organism evidence="6 7">
    <name type="scientific">Paramuricea clavata</name>
    <name type="common">Red gorgonian</name>
    <name type="synonym">Violescent sea-whip</name>
    <dbReference type="NCBI Taxonomy" id="317549"/>
    <lineage>
        <taxon>Eukaryota</taxon>
        <taxon>Metazoa</taxon>
        <taxon>Cnidaria</taxon>
        <taxon>Anthozoa</taxon>
        <taxon>Octocorallia</taxon>
        <taxon>Malacalcyonacea</taxon>
        <taxon>Plexauridae</taxon>
        <taxon>Paramuricea</taxon>
    </lineage>
</organism>
<dbReference type="InterPro" id="IPR009003">
    <property type="entry name" value="Peptidase_S1_PA"/>
</dbReference>
<accession>A0A7D9DL76</accession>
<dbReference type="PANTHER" id="PTHR45444">
    <property type="entry name" value="XANTHINE DEHYDROGENASE"/>
    <property type="match status" value="1"/>
</dbReference>
<dbReference type="InterPro" id="IPR036683">
    <property type="entry name" value="CO_DH_flav_C_dom_sf"/>
</dbReference>
<dbReference type="SUPFAM" id="SSF54665">
    <property type="entry name" value="CO dehydrogenase molybdoprotein N-domain-like"/>
    <property type="match status" value="1"/>
</dbReference>
<dbReference type="FunFam" id="2.40.10.10:FF:000054">
    <property type="entry name" value="Complement C1r subcomponent"/>
    <property type="match status" value="1"/>
</dbReference>
<dbReference type="Gene3D" id="2.40.10.10">
    <property type="entry name" value="Trypsin-like serine proteases"/>
    <property type="match status" value="2"/>
</dbReference>
<dbReference type="PROSITE" id="PS50240">
    <property type="entry name" value="TRYPSIN_DOM"/>
    <property type="match status" value="1"/>
</dbReference>
<dbReference type="Pfam" id="PF00089">
    <property type="entry name" value="Trypsin"/>
    <property type="match status" value="2"/>
</dbReference>
<name>A0A7D9DL76_PARCT</name>
<dbReference type="GO" id="GO:0005506">
    <property type="term" value="F:iron ion binding"/>
    <property type="evidence" value="ECO:0007669"/>
    <property type="project" value="InterPro"/>
</dbReference>
<evidence type="ECO:0000313" key="7">
    <source>
        <dbReference type="Proteomes" id="UP001152795"/>
    </source>
</evidence>
<proteinExistence type="predicted"/>
<dbReference type="FunFam" id="2.40.10.10:FF:000068">
    <property type="entry name" value="transmembrane protease serine 2"/>
    <property type="match status" value="1"/>
</dbReference>
<dbReference type="Gene3D" id="2.80.10.50">
    <property type="match status" value="1"/>
</dbReference>
<dbReference type="GO" id="GO:0006508">
    <property type="term" value="P:proteolysis"/>
    <property type="evidence" value="ECO:0007669"/>
    <property type="project" value="InterPro"/>
</dbReference>